<dbReference type="SMART" id="SM00213">
    <property type="entry name" value="UBQ"/>
    <property type="match status" value="1"/>
</dbReference>
<dbReference type="PROSITE" id="PS50053">
    <property type="entry name" value="UBIQUITIN_2"/>
    <property type="match status" value="2"/>
</dbReference>
<dbReference type="InterPro" id="IPR000626">
    <property type="entry name" value="Ubiquitin-like_dom"/>
</dbReference>
<dbReference type="AlphaFoldDB" id="A0AAV7K649"/>
<dbReference type="EMBL" id="JAKMXF010000142">
    <property type="protein sequence ID" value="KAI6656638.1"/>
    <property type="molecule type" value="Genomic_DNA"/>
</dbReference>
<feature type="domain" description="Ubiquitin-like" evidence="1">
    <location>
        <begin position="94"/>
        <end position="151"/>
    </location>
</feature>
<comment type="caution">
    <text evidence="2">The sequence shown here is derived from an EMBL/GenBank/DDBJ whole genome shotgun (WGS) entry which is preliminary data.</text>
</comment>
<dbReference type="CDD" id="cd17039">
    <property type="entry name" value="Ubl_ubiquitin_like"/>
    <property type="match status" value="1"/>
</dbReference>
<organism evidence="2 3">
    <name type="scientific">Oopsacas minuta</name>
    <dbReference type="NCBI Taxonomy" id="111878"/>
    <lineage>
        <taxon>Eukaryota</taxon>
        <taxon>Metazoa</taxon>
        <taxon>Porifera</taxon>
        <taxon>Hexactinellida</taxon>
        <taxon>Hexasterophora</taxon>
        <taxon>Lyssacinosida</taxon>
        <taxon>Leucopsacidae</taxon>
        <taxon>Oopsacas</taxon>
    </lineage>
</organism>
<reference evidence="2 3" key="1">
    <citation type="journal article" date="2023" name="BMC Biol.">
        <title>The compact genome of the sponge Oopsacas minuta (Hexactinellida) is lacking key metazoan core genes.</title>
        <authorList>
            <person name="Santini S."/>
            <person name="Schenkelaars Q."/>
            <person name="Jourda C."/>
            <person name="Duchesne M."/>
            <person name="Belahbib H."/>
            <person name="Rocher C."/>
            <person name="Selva M."/>
            <person name="Riesgo A."/>
            <person name="Vervoort M."/>
            <person name="Leys S.P."/>
            <person name="Kodjabachian L."/>
            <person name="Le Bivic A."/>
            <person name="Borchiellini C."/>
            <person name="Claverie J.M."/>
            <person name="Renard E."/>
        </authorList>
    </citation>
    <scope>NUCLEOTIDE SEQUENCE [LARGE SCALE GENOMIC DNA]</scope>
    <source>
        <strain evidence="2">SPO-2</strain>
    </source>
</reference>
<sequence length="166" mass="18581">MDLNVNLVTGRYLQLKLNQPSSHELILEKISDLTKIPPNKQMLVKNGKVIKEINPIVIESPGDIWLISKVRAGVIVHVKLFSGVILSVEVELDEDTIFNVKEKIAEKQDIETSKQALFFKDRSLDDDELKLSAAGIQKGDVLNLMLKTDDSSVRVEEKSSSCCCFL</sequence>
<protein>
    <submittedName>
        <fullName evidence="2">Ubiquitin C</fullName>
    </submittedName>
</protein>
<proteinExistence type="predicted"/>
<name>A0AAV7K649_9METZ</name>
<dbReference type="Pfam" id="PF00240">
    <property type="entry name" value="ubiquitin"/>
    <property type="match status" value="1"/>
</dbReference>
<dbReference type="InterPro" id="IPR029071">
    <property type="entry name" value="Ubiquitin-like_domsf"/>
</dbReference>
<accession>A0AAV7K649</accession>
<dbReference type="PANTHER" id="PTHR10666">
    <property type="entry name" value="UBIQUITIN"/>
    <property type="match status" value="1"/>
</dbReference>
<keyword evidence="3" id="KW-1185">Reference proteome</keyword>
<evidence type="ECO:0000313" key="3">
    <source>
        <dbReference type="Proteomes" id="UP001165289"/>
    </source>
</evidence>
<evidence type="ECO:0000313" key="2">
    <source>
        <dbReference type="EMBL" id="KAI6656638.1"/>
    </source>
</evidence>
<feature type="domain" description="Ubiquitin-like" evidence="1">
    <location>
        <begin position="1"/>
        <end position="52"/>
    </location>
</feature>
<dbReference type="Gene3D" id="3.10.20.90">
    <property type="entry name" value="Phosphatidylinositol 3-kinase Catalytic Subunit, Chain A, domain 1"/>
    <property type="match status" value="1"/>
</dbReference>
<evidence type="ECO:0000259" key="1">
    <source>
        <dbReference type="PROSITE" id="PS50053"/>
    </source>
</evidence>
<dbReference type="InterPro" id="IPR050158">
    <property type="entry name" value="Ubiquitin_ubiquitin-like"/>
</dbReference>
<dbReference type="SUPFAM" id="SSF54236">
    <property type="entry name" value="Ubiquitin-like"/>
    <property type="match status" value="2"/>
</dbReference>
<gene>
    <name evidence="2" type="ORF">LOD99_11280</name>
</gene>
<dbReference type="Proteomes" id="UP001165289">
    <property type="component" value="Unassembled WGS sequence"/>
</dbReference>